<dbReference type="AlphaFoldDB" id="A0A426YGJ8"/>
<organism evidence="1 2">
    <name type="scientific">Ensete ventricosum</name>
    <name type="common">Abyssinian banana</name>
    <name type="synonym">Musa ensete</name>
    <dbReference type="NCBI Taxonomy" id="4639"/>
    <lineage>
        <taxon>Eukaryota</taxon>
        <taxon>Viridiplantae</taxon>
        <taxon>Streptophyta</taxon>
        <taxon>Embryophyta</taxon>
        <taxon>Tracheophyta</taxon>
        <taxon>Spermatophyta</taxon>
        <taxon>Magnoliopsida</taxon>
        <taxon>Liliopsida</taxon>
        <taxon>Zingiberales</taxon>
        <taxon>Musaceae</taxon>
        <taxon>Ensete</taxon>
    </lineage>
</organism>
<evidence type="ECO:0000313" key="2">
    <source>
        <dbReference type="Proteomes" id="UP000287651"/>
    </source>
</evidence>
<comment type="caution">
    <text evidence="1">The sequence shown here is derived from an EMBL/GenBank/DDBJ whole genome shotgun (WGS) entry which is preliminary data.</text>
</comment>
<dbReference type="Proteomes" id="UP000287651">
    <property type="component" value="Unassembled WGS sequence"/>
</dbReference>
<name>A0A426YGJ8_ENSVE</name>
<gene>
    <name evidence="1" type="ORF">B296_00006990</name>
</gene>
<protein>
    <submittedName>
        <fullName evidence="1">Uncharacterized protein</fullName>
    </submittedName>
</protein>
<accession>A0A426YGJ8</accession>
<evidence type="ECO:0000313" key="1">
    <source>
        <dbReference type="EMBL" id="RRT50780.1"/>
    </source>
</evidence>
<reference evidence="1 2" key="1">
    <citation type="journal article" date="2014" name="Agronomy (Basel)">
        <title>A Draft Genome Sequence for Ensete ventricosum, the Drought-Tolerant Tree Against Hunger.</title>
        <authorList>
            <person name="Harrison J."/>
            <person name="Moore K.A."/>
            <person name="Paszkiewicz K."/>
            <person name="Jones T."/>
            <person name="Grant M."/>
            <person name="Ambacheew D."/>
            <person name="Muzemil S."/>
            <person name="Studholme D.J."/>
        </authorList>
    </citation>
    <scope>NUCLEOTIDE SEQUENCE [LARGE SCALE GENOMIC DNA]</scope>
</reference>
<proteinExistence type="predicted"/>
<dbReference type="EMBL" id="AMZH03012574">
    <property type="protein sequence ID" value="RRT50780.1"/>
    <property type="molecule type" value="Genomic_DNA"/>
</dbReference>
<sequence length="109" mass="12371">MWYQSGTSIRRNTRHINVGDLAGPYGGQPARTTVWGKWTLRCKERSCSEERASRAAGELDCFSAHIHLREPRKSEDKVDKASIRKEVDSEEHYSAVEVDLPIVKEGIQT</sequence>